<proteinExistence type="predicted"/>
<reference evidence="3" key="1">
    <citation type="submission" date="2021-01" db="EMBL/GenBank/DDBJ databases">
        <authorList>
            <person name="Corre E."/>
            <person name="Pelletier E."/>
            <person name="Niang G."/>
            <person name="Scheremetjew M."/>
            <person name="Finn R."/>
            <person name="Kale V."/>
            <person name="Holt S."/>
            <person name="Cochrane G."/>
            <person name="Meng A."/>
            <person name="Brown T."/>
            <person name="Cohen L."/>
        </authorList>
    </citation>
    <scope>NUCLEOTIDE SEQUENCE</scope>
    <source>
        <strain evidence="3">CCMP2084</strain>
    </source>
</reference>
<evidence type="ECO:0000313" key="3">
    <source>
        <dbReference type="EMBL" id="CAD9817586.1"/>
    </source>
</evidence>
<sequence>MNDLALSAGVAAVTGEASLSMADVDVTQVGRNNDTAAEMREGDTKGLGIVETVTYAVCATSFVFASLAMVVAQASVVNVAMFLAGIIAPYAAYQRALLSRMDTLRQVHNKIRKDVSRLRAQNDKLSQENDNLERETAKVQGMEASLSGIMEKQGSSVGTFIDLVKENKSIQNKINANLEAVVLQDILDVVIRSDKDEDFIIDPEEVNLLIMRLQSSNGIEVEAEKFKELMAKKGYKLSAVLDICRNLMDHSLADSECVIHVNSQGLHPGQI</sequence>
<feature type="transmembrane region" description="Helical" evidence="2">
    <location>
        <begin position="75"/>
        <end position="93"/>
    </location>
</feature>
<accession>A0A7S2UGV0</accession>
<dbReference type="AlphaFoldDB" id="A0A7S2UGV0"/>
<keyword evidence="2" id="KW-0472">Membrane</keyword>
<evidence type="ECO:0000256" key="2">
    <source>
        <dbReference type="SAM" id="Phobius"/>
    </source>
</evidence>
<name>A0A7S2UGV0_9STRA</name>
<keyword evidence="1" id="KW-0175">Coiled coil</keyword>
<dbReference type="EMBL" id="HBHQ01014125">
    <property type="protein sequence ID" value="CAD9817586.1"/>
    <property type="molecule type" value="Transcribed_RNA"/>
</dbReference>
<keyword evidence="2" id="KW-1133">Transmembrane helix</keyword>
<feature type="coiled-coil region" evidence="1">
    <location>
        <begin position="101"/>
        <end position="145"/>
    </location>
</feature>
<keyword evidence="2" id="KW-0812">Transmembrane</keyword>
<organism evidence="3">
    <name type="scientific">Attheya septentrionalis</name>
    <dbReference type="NCBI Taxonomy" id="420275"/>
    <lineage>
        <taxon>Eukaryota</taxon>
        <taxon>Sar</taxon>
        <taxon>Stramenopiles</taxon>
        <taxon>Ochrophyta</taxon>
        <taxon>Bacillariophyta</taxon>
        <taxon>Coscinodiscophyceae</taxon>
        <taxon>Chaetocerotophycidae</taxon>
        <taxon>Chaetocerotales</taxon>
        <taxon>Attheyaceae</taxon>
        <taxon>Attheya</taxon>
    </lineage>
</organism>
<feature type="transmembrane region" description="Helical" evidence="2">
    <location>
        <begin position="46"/>
        <end position="68"/>
    </location>
</feature>
<evidence type="ECO:0000256" key="1">
    <source>
        <dbReference type="SAM" id="Coils"/>
    </source>
</evidence>
<gene>
    <name evidence="3" type="ORF">ASEP1449_LOCUS9418</name>
</gene>
<protein>
    <submittedName>
        <fullName evidence="3">Uncharacterized protein</fullName>
    </submittedName>
</protein>